<dbReference type="Proteomes" id="UP000000304">
    <property type="component" value="Chromosome 2R"/>
</dbReference>
<name>B4QDS2_DROSI</name>
<evidence type="ECO:0000313" key="4">
    <source>
        <dbReference type="EMBL" id="EDX05934.1"/>
    </source>
</evidence>
<keyword evidence="5" id="KW-1185">Reference proteome</keyword>
<feature type="non-terminal residue" evidence="4">
    <location>
        <position position="1"/>
    </location>
</feature>
<dbReference type="InterPro" id="IPR000215">
    <property type="entry name" value="Serpin_fam"/>
</dbReference>
<proteinExistence type="predicted"/>
<dbReference type="SUPFAM" id="SSF56574">
    <property type="entry name" value="Serpins"/>
    <property type="match status" value="1"/>
</dbReference>
<sequence length="86" mass="9167">LGIRELFTDKSDLSGLFADKSGGKVSQVSHKAFLEVNEEGAEAAGATSVAVTNRAGFSTFLMADHPFAFVIRDANTIYFQGRVVSP</sequence>
<dbReference type="Pfam" id="PF00079">
    <property type="entry name" value="Serpin"/>
    <property type="match status" value="1"/>
</dbReference>
<evidence type="ECO:0000259" key="3">
    <source>
        <dbReference type="Pfam" id="PF00079"/>
    </source>
</evidence>
<organism evidence="4 5">
    <name type="scientific">Drosophila simulans</name>
    <name type="common">Fruit fly</name>
    <dbReference type="NCBI Taxonomy" id="7240"/>
    <lineage>
        <taxon>Eukaryota</taxon>
        <taxon>Metazoa</taxon>
        <taxon>Ecdysozoa</taxon>
        <taxon>Arthropoda</taxon>
        <taxon>Hexapoda</taxon>
        <taxon>Insecta</taxon>
        <taxon>Pterygota</taxon>
        <taxon>Neoptera</taxon>
        <taxon>Endopterygota</taxon>
        <taxon>Diptera</taxon>
        <taxon>Brachycera</taxon>
        <taxon>Muscomorpha</taxon>
        <taxon>Ephydroidea</taxon>
        <taxon>Drosophilidae</taxon>
        <taxon>Drosophila</taxon>
        <taxon>Sophophora</taxon>
    </lineage>
</organism>
<keyword evidence="1" id="KW-0646">Protease inhibitor</keyword>
<dbReference type="PANTHER" id="PTHR11461">
    <property type="entry name" value="SERINE PROTEASE INHIBITOR, SERPIN"/>
    <property type="match status" value="1"/>
</dbReference>
<dbReference type="Gene3D" id="3.30.497.10">
    <property type="entry name" value="Antithrombin, subunit I, domain 2"/>
    <property type="match status" value="1"/>
</dbReference>
<dbReference type="HOGENOM" id="CLU_023330_6_2_1"/>
<reference evidence="4 5" key="1">
    <citation type="journal article" date="2007" name="Nature">
        <title>Evolution of genes and genomes on the Drosophila phylogeny.</title>
        <authorList>
            <consortium name="Drosophila 12 Genomes Consortium"/>
            <person name="Clark A.G."/>
            <person name="Eisen M.B."/>
            <person name="Smith D.R."/>
            <person name="Bergman C.M."/>
            <person name="Oliver B."/>
            <person name="Markow T.A."/>
            <person name="Kaufman T.C."/>
            <person name="Kellis M."/>
            <person name="Gelbart W."/>
            <person name="Iyer V.N."/>
            <person name="Pollard D.A."/>
            <person name="Sackton T.B."/>
            <person name="Larracuente A.M."/>
            <person name="Singh N.D."/>
            <person name="Abad J.P."/>
            <person name="Abt D.N."/>
            <person name="Adryan B."/>
            <person name="Aguade M."/>
            <person name="Akashi H."/>
            <person name="Anderson W.W."/>
            <person name="Aquadro C.F."/>
            <person name="Ardell D.H."/>
            <person name="Arguello R."/>
            <person name="Artieri C.G."/>
            <person name="Barbash D.A."/>
            <person name="Barker D."/>
            <person name="Barsanti P."/>
            <person name="Batterham P."/>
            <person name="Batzoglou S."/>
            <person name="Begun D."/>
            <person name="Bhutkar A."/>
            <person name="Blanco E."/>
            <person name="Bosak S.A."/>
            <person name="Bradley R.K."/>
            <person name="Brand A.D."/>
            <person name="Brent M.R."/>
            <person name="Brooks A.N."/>
            <person name="Brown R.H."/>
            <person name="Butlin R.K."/>
            <person name="Caggese C."/>
            <person name="Calvi B.R."/>
            <person name="Bernardo de Carvalho A."/>
            <person name="Caspi A."/>
            <person name="Castrezana S."/>
            <person name="Celniker S.E."/>
            <person name="Chang J.L."/>
            <person name="Chapple C."/>
            <person name="Chatterji S."/>
            <person name="Chinwalla A."/>
            <person name="Civetta A."/>
            <person name="Clifton S.W."/>
            <person name="Comeron J.M."/>
            <person name="Costello J.C."/>
            <person name="Coyne J.A."/>
            <person name="Daub J."/>
            <person name="David R.G."/>
            <person name="Delcher A.L."/>
            <person name="Delehaunty K."/>
            <person name="Do C.B."/>
            <person name="Ebling H."/>
            <person name="Edwards K."/>
            <person name="Eickbush T."/>
            <person name="Evans J.D."/>
            <person name="Filipski A."/>
            <person name="Findeiss S."/>
            <person name="Freyhult E."/>
            <person name="Fulton L."/>
            <person name="Fulton R."/>
            <person name="Garcia A.C."/>
            <person name="Gardiner A."/>
            <person name="Garfield D.A."/>
            <person name="Garvin B.E."/>
            <person name="Gibson G."/>
            <person name="Gilbert D."/>
            <person name="Gnerre S."/>
            <person name="Godfrey J."/>
            <person name="Good R."/>
            <person name="Gotea V."/>
            <person name="Gravely B."/>
            <person name="Greenberg A.J."/>
            <person name="Griffiths-Jones S."/>
            <person name="Gross S."/>
            <person name="Guigo R."/>
            <person name="Gustafson E.A."/>
            <person name="Haerty W."/>
            <person name="Hahn M.W."/>
            <person name="Halligan D.L."/>
            <person name="Halpern A.L."/>
            <person name="Halter G.M."/>
            <person name="Han M.V."/>
            <person name="Heger A."/>
            <person name="Hillier L."/>
            <person name="Hinrichs A.S."/>
            <person name="Holmes I."/>
            <person name="Hoskins R.A."/>
            <person name="Hubisz M.J."/>
            <person name="Hultmark D."/>
            <person name="Huntley M.A."/>
            <person name="Jaffe D.B."/>
            <person name="Jagadeeshan S."/>
            <person name="Jeck W.R."/>
            <person name="Johnson J."/>
            <person name="Jones C.D."/>
            <person name="Jordan W.C."/>
            <person name="Karpen G.H."/>
            <person name="Kataoka E."/>
            <person name="Keightley P.D."/>
            <person name="Kheradpour P."/>
            <person name="Kirkness E.F."/>
            <person name="Koerich L.B."/>
            <person name="Kristiansen K."/>
            <person name="Kudrna D."/>
            <person name="Kulathinal R.J."/>
            <person name="Kumar S."/>
            <person name="Kwok R."/>
            <person name="Lander E."/>
            <person name="Langley C.H."/>
            <person name="Lapoint R."/>
            <person name="Lazzaro B.P."/>
            <person name="Lee S.J."/>
            <person name="Levesque L."/>
            <person name="Li R."/>
            <person name="Lin C.F."/>
            <person name="Lin M.F."/>
            <person name="Lindblad-Toh K."/>
            <person name="Llopart A."/>
            <person name="Long M."/>
            <person name="Low L."/>
            <person name="Lozovsky E."/>
            <person name="Lu J."/>
            <person name="Luo M."/>
            <person name="Machado C.A."/>
            <person name="Makalowski W."/>
            <person name="Marzo M."/>
            <person name="Matsuda M."/>
            <person name="Matzkin L."/>
            <person name="McAllister B."/>
            <person name="McBride C.S."/>
            <person name="McKernan B."/>
            <person name="McKernan K."/>
            <person name="Mendez-Lago M."/>
            <person name="Minx P."/>
            <person name="Mollenhauer M.U."/>
            <person name="Montooth K."/>
            <person name="Mount S.M."/>
            <person name="Mu X."/>
            <person name="Myers E."/>
            <person name="Negre B."/>
            <person name="Newfeld S."/>
            <person name="Nielsen R."/>
            <person name="Noor M.A."/>
            <person name="O'Grady P."/>
            <person name="Pachter L."/>
            <person name="Papaceit M."/>
            <person name="Parisi M.J."/>
            <person name="Parisi M."/>
            <person name="Parts L."/>
            <person name="Pedersen J.S."/>
            <person name="Pesole G."/>
            <person name="Phillippy A.M."/>
            <person name="Ponting C.P."/>
            <person name="Pop M."/>
            <person name="Porcelli D."/>
            <person name="Powell J.R."/>
            <person name="Prohaska S."/>
            <person name="Pruitt K."/>
            <person name="Puig M."/>
            <person name="Quesneville H."/>
            <person name="Ram K.R."/>
            <person name="Rand D."/>
            <person name="Rasmussen M.D."/>
            <person name="Reed L.K."/>
            <person name="Reenan R."/>
            <person name="Reily A."/>
            <person name="Remington K.A."/>
            <person name="Rieger T.T."/>
            <person name="Ritchie M.G."/>
            <person name="Robin C."/>
            <person name="Rogers Y.H."/>
            <person name="Rohde C."/>
            <person name="Rozas J."/>
            <person name="Rubenfield M.J."/>
            <person name="Ruiz A."/>
            <person name="Russo S."/>
            <person name="Salzberg S.L."/>
            <person name="Sanchez-Gracia A."/>
            <person name="Saranga D.J."/>
            <person name="Sato H."/>
            <person name="Schaeffer S.W."/>
            <person name="Schatz M.C."/>
            <person name="Schlenke T."/>
            <person name="Schwartz R."/>
            <person name="Segarra C."/>
            <person name="Singh R.S."/>
            <person name="Sirot L."/>
            <person name="Sirota M."/>
            <person name="Sisneros N.B."/>
            <person name="Smith C.D."/>
            <person name="Smith T.F."/>
            <person name="Spieth J."/>
            <person name="Stage D.E."/>
            <person name="Stark A."/>
            <person name="Stephan W."/>
            <person name="Strausberg R.L."/>
            <person name="Strempel S."/>
            <person name="Sturgill D."/>
            <person name="Sutton G."/>
            <person name="Sutton G.G."/>
            <person name="Tao W."/>
            <person name="Teichmann S."/>
            <person name="Tobari Y.N."/>
            <person name="Tomimura Y."/>
            <person name="Tsolas J.M."/>
            <person name="Valente V.L."/>
            <person name="Venter E."/>
            <person name="Venter J.C."/>
            <person name="Vicario S."/>
            <person name="Vieira F.G."/>
            <person name="Vilella A.J."/>
            <person name="Villasante A."/>
            <person name="Walenz B."/>
            <person name="Wang J."/>
            <person name="Wasserman M."/>
            <person name="Watts T."/>
            <person name="Wilson D."/>
            <person name="Wilson R.K."/>
            <person name="Wing R.A."/>
            <person name="Wolfner M.F."/>
            <person name="Wong A."/>
            <person name="Wong G.K."/>
            <person name="Wu C.I."/>
            <person name="Wu G."/>
            <person name="Yamamoto D."/>
            <person name="Yang H.P."/>
            <person name="Yang S.P."/>
            <person name="Yorke J.A."/>
            <person name="Yoshida K."/>
            <person name="Zdobnov E."/>
            <person name="Zhang P."/>
            <person name="Zhang Y."/>
            <person name="Zimin A.V."/>
            <person name="Baldwin J."/>
            <person name="Abdouelleil A."/>
            <person name="Abdulkadir J."/>
            <person name="Abebe A."/>
            <person name="Abera B."/>
            <person name="Abreu J."/>
            <person name="Acer S.C."/>
            <person name="Aftuck L."/>
            <person name="Alexander A."/>
            <person name="An P."/>
            <person name="Anderson E."/>
            <person name="Anderson S."/>
            <person name="Arachi H."/>
            <person name="Azer M."/>
            <person name="Bachantsang P."/>
            <person name="Barry A."/>
            <person name="Bayul T."/>
            <person name="Berlin A."/>
            <person name="Bessette D."/>
            <person name="Bloom T."/>
            <person name="Blye J."/>
            <person name="Boguslavskiy L."/>
            <person name="Bonnet C."/>
            <person name="Boukhgalter B."/>
            <person name="Bourzgui I."/>
            <person name="Brown A."/>
            <person name="Cahill P."/>
            <person name="Channer S."/>
            <person name="Cheshatsang Y."/>
            <person name="Chuda L."/>
            <person name="Citroen M."/>
            <person name="Collymore A."/>
            <person name="Cooke P."/>
            <person name="Costello M."/>
            <person name="D'Aco K."/>
            <person name="Daza R."/>
            <person name="De Haan G."/>
            <person name="DeGray S."/>
            <person name="DeMaso C."/>
            <person name="Dhargay N."/>
            <person name="Dooley K."/>
            <person name="Dooley E."/>
            <person name="Doricent M."/>
            <person name="Dorje P."/>
            <person name="Dorjee K."/>
            <person name="Dupes A."/>
            <person name="Elong R."/>
            <person name="Falk J."/>
            <person name="Farina A."/>
            <person name="Faro S."/>
            <person name="Ferguson D."/>
            <person name="Fisher S."/>
            <person name="Foley C.D."/>
            <person name="Franke A."/>
            <person name="Friedrich D."/>
            <person name="Gadbois L."/>
            <person name="Gearin G."/>
            <person name="Gearin C.R."/>
            <person name="Giannoukos G."/>
            <person name="Goode T."/>
            <person name="Graham J."/>
            <person name="Grandbois E."/>
            <person name="Grewal S."/>
            <person name="Gyaltsen K."/>
            <person name="Hafez N."/>
            <person name="Hagos B."/>
            <person name="Hall J."/>
            <person name="Henson C."/>
            <person name="Hollinger A."/>
            <person name="Honan T."/>
            <person name="Huard M.D."/>
            <person name="Hughes L."/>
            <person name="Hurhula B."/>
            <person name="Husby M.E."/>
            <person name="Kamat A."/>
            <person name="Kanga B."/>
            <person name="Kashin S."/>
            <person name="Khazanovich D."/>
            <person name="Kisner P."/>
            <person name="Lance K."/>
            <person name="Lara M."/>
            <person name="Lee W."/>
            <person name="Lennon N."/>
            <person name="Letendre F."/>
            <person name="LeVine R."/>
            <person name="Lipovsky A."/>
            <person name="Liu X."/>
            <person name="Liu J."/>
            <person name="Liu S."/>
            <person name="Lokyitsang T."/>
            <person name="Lokyitsang Y."/>
            <person name="Lubonja R."/>
            <person name="Lui A."/>
            <person name="MacDonald P."/>
            <person name="Magnisalis V."/>
            <person name="Maru K."/>
            <person name="Matthews C."/>
            <person name="McCusker W."/>
            <person name="McDonough S."/>
            <person name="Mehta T."/>
            <person name="Meldrim J."/>
            <person name="Meneus L."/>
            <person name="Mihai O."/>
            <person name="Mihalev A."/>
            <person name="Mihova T."/>
            <person name="Mittelman R."/>
            <person name="Mlenga V."/>
            <person name="Montmayeur A."/>
            <person name="Mulrain L."/>
            <person name="Navidi A."/>
            <person name="Naylor J."/>
            <person name="Negash T."/>
            <person name="Nguyen T."/>
            <person name="Nguyen N."/>
            <person name="Nicol R."/>
            <person name="Norbu C."/>
            <person name="Norbu N."/>
            <person name="Novod N."/>
            <person name="O'Neill B."/>
            <person name="Osman S."/>
            <person name="Markiewicz E."/>
            <person name="Oyono O.L."/>
            <person name="Patti C."/>
            <person name="Phunkhang P."/>
            <person name="Pierre F."/>
            <person name="Priest M."/>
            <person name="Raghuraman S."/>
            <person name="Rege F."/>
            <person name="Reyes R."/>
            <person name="Rise C."/>
            <person name="Rogov P."/>
            <person name="Ross K."/>
            <person name="Ryan E."/>
            <person name="Settipalli S."/>
            <person name="Shea T."/>
            <person name="Sherpa N."/>
            <person name="Shi L."/>
            <person name="Shih D."/>
            <person name="Sparrow T."/>
            <person name="Spaulding J."/>
            <person name="Stalker J."/>
            <person name="Stange-Thomann N."/>
            <person name="Stavropoulos S."/>
            <person name="Stone C."/>
            <person name="Strader C."/>
            <person name="Tesfaye S."/>
            <person name="Thomson T."/>
            <person name="Thoulutsang Y."/>
            <person name="Thoulutsang D."/>
            <person name="Topham K."/>
            <person name="Topping I."/>
            <person name="Tsamla T."/>
            <person name="Vassiliev H."/>
            <person name="Vo A."/>
            <person name="Wangchuk T."/>
            <person name="Wangdi T."/>
            <person name="Weiand M."/>
            <person name="Wilkinson J."/>
            <person name="Wilson A."/>
            <person name="Yadav S."/>
            <person name="Young G."/>
            <person name="Yu Q."/>
            <person name="Zembek L."/>
            <person name="Zhong D."/>
            <person name="Zimmer A."/>
            <person name="Zwirko Z."/>
            <person name="Jaffe D.B."/>
            <person name="Alvarez P."/>
            <person name="Brockman W."/>
            <person name="Butler J."/>
            <person name="Chin C."/>
            <person name="Gnerre S."/>
            <person name="Grabherr M."/>
            <person name="Kleber M."/>
            <person name="Mauceli E."/>
            <person name="MacCallum I."/>
        </authorList>
    </citation>
    <scope>NUCLEOTIDE SEQUENCE [LARGE SCALE GENOMIC DNA]</scope>
    <source>
        <strain evidence="5">white501</strain>
    </source>
</reference>
<dbReference type="AlphaFoldDB" id="B4QDS2"/>
<keyword evidence="2" id="KW-0722">Serine protease inhibitor</keyword>
<dbReference type="GO" id="GO:0005615">
    <property type="term" value="C:extracellular space"/>
    <property type="evidence" value="ECO:0007669"/>
    <property type="project" value="InterPro"/>
</dbReference>
<dbReference type="OMA" id="HENNSIF"/>
<feature type="domain" description="Serpin" evidence="3">
    <location>
        <begin position="1"/>
        <end position="86"/>
    </location>
</feature>
<dbReference type="InterPro" id="IPR036186">
    <property type="entry name" value="Serpin_sf"/>
</dbReference>
<evidence type="ECO:0000256" key="1">
    <source>
        <dbReference type="ARBA" id="ARBA00022690"/>
    </source>
</evidence>
<dbReference type="EMBL" id="CM000362">
    <property type="protein sequence ID" value="EDX05934.1"/>
    <property type="molecule type" value="Genomic_DNA"/>
</dbReference>
<dbReference type="PhylomeDB" id="B4QDS2"/>
<dbReference type="InterPro" id="IPR042178">
    <property type="entry name" value="Serpin_sf_1"/>
</dbReference>
<accession>B4QDS2</accession>
<dbReference type="STRING" id="7240.B4QDS2"/>
<dbReference type="InterPro" id="IPR042185">
    <property type="entry name" value="Serpin_sf_2"/>
</dbReference>
<evidence type="ECO:0000313" key="5">
    <source>
        <dbReference type="Proteomes" id="UP000000304"/>
    </source>
</evidence>
<evidence type="ECO:0000256" key="2">
    <source>
        <dbReference type="ARBA" id="ARBA00022900"/>
    </source>
</evidence>
<protein>
    <submittedName>
        <fullName evidence="4">GD10432</fullName>
    </submittedName>
</protein>
<dbReference type="GO" id="GO:0004867">
    <property type="term" value="F:serine-type endopeptidase inhibitor activity"/>
    <property type="evidence" value="ECO:0007669"/>
    <property type="project" value="UniProtKB-KW"/>
</dbReference>
<dbReference type="Gene3D" id="2.30.39.10">
    <property type="entry name" value="Alpha-1-antitrypsin, domain 1"/>
    <property type="match status" value="1"/>
</dbReference>
<dbReference type="PANTHER" id="PTHR11461:SF372">
    <property type="entry name" value="ACCESSORY GLAND PROTEIN ACP76A-RELATED"/>
    <property type="match status" value="1"/>
</dbReference>
<gene>
    <name evidence="4" type="primary">Dsim\GD10432</name>
    <name evidence="4" type="ORF">Dsim_GD10432</name>
</gene>
<dbReference type="InterPro" id="IPR023796">
    <property type="entry name" value="Serpin_dom"/>
</dbReference>